<dbReference type="Proteomes" id="UP000279446">
    <property type="component" value="Unassembled WGS sequence"/>
</dbReference>
<feature type="chain" id="PRO_5019528774" description="BIG2 domain-containing protein" evidence="1">
    <location>
        <begin position="29"/>
        <end position="741"/>
    </location>
</feature>
<dbReference type="SMART" id="SM00635">
    <property type="entry name" value="BID_2"/>
    <property type="match status" value="6"/>
</dbReference>
<proteinExistence type="predicted"/>
<feature type="domain" description="BIG2" evidence="2">
    <location>
        <begin position="575"/>
        <end position="655"/>
    </location>
</feature>
<feature type="domain" description="BIG2" evidence="2">
    <location>
        <begin position="120"/>
        <end position="204"/>
    </location>
</feature>
<dbReference type="OrthoDB" id="503324at2"/>
<dbReference type="SUPFAM" id="SSF49373">
    <property type="entry name" value="Invasin/intimin cell-adhesion fragments"/>
    <property type="match status" value="6"/>
</dbReference>
<reference evidence="3 4" key="1">
    <citation type="submission" date="2018-12" db="EMBL/GenBank/DDBJ databases">
        <authorList>
            <person name="Sun L."/>
            <person name="Chen Z."/>
        </authorList>
    </citation>
    <scope>NUCLEOTIDE SEQUENCE [LARGE SCALE GENOMIC DNA]</scope>
    <source>
        <strain evidence="3 4">DSM 15890</strain>
    </source>
</reference>
<name>A0A433YDD4_9BACL</name>
<keyword evidence="1" id="KW-0732">Signal</keyword>
<feature type="domain" description="BIG2" evidence="2">
    <location>
        <begin position="659"/>
        <end position="739"/>
    </location>
</feature>
<evidence type="ECO:0000313" key="4">
    <source>
        <dbReference type="Proteomes" id="UP000279446"/>
    </source>
</evidence>
<accession>A0A433YDD4</accession>
<comment type="caution">
    <text evidence="3">The sequence shown here is derived from an EMBL/GenBank/DDBJ whole genome shotgun (WGS) entry which is preliminary data.</text>
</comment>
<organism evidence="3 4">
    <name type="scientific">Paenibacillus anaericanus</name>
    <dbReference type="NCBI Taxonomy" id="170367"/>
    <lineage>
        <taxon>Bacteria</taxon>
        <taxon>Bacillati</taxon>
        <taxon>Bacillota</taxon>
        <taxon>Bacilli</taxon>
        <taxon>Bacillales</taxon>
        <taxon>Paenibacillaceae</taxon>
        <taxon>Paenibacillus</taxon>
    </lineage>
</organism>
<dbReference type="InterPro" id="IPR003343">
    <property type="entry name" value="Big_2"/>
</dbReference>
<feature type="domain" description="BIG2" evidence="2">
    <location>
        <begin position="231"/>
        <end position="298"/>
    </location>
</feature>
<evidence type="ECO:0000256" key="1">
    <source>
        <dbReference type="SAM" id="SignalP"/>
    </source>
</evidence>
<evidence type="ECO:0000313" key="3">
    <source>
        <dbReference type="EMBL" id="RUT47896.1"/>
    </source>
</evidence>
<sequence length="741" mass="78415">MIANKKMMKWLLALTLLLAAVFPTSVLAATGDVRSIDIEGSGTVVELNVGKTKQLKVWGTLEGSTSKSDLTGLVDWFSTDDSIVKVTNGYVTAIKSGQATITAKHDKGPVSTIEIKVVDTYKELSLDYGSEGKFKLGDTNLWVYAKATIDTSEANKTDVSDKAEWSTSNASVLTIEKGKITLVGEGTATVTAKYSGLTASFKATVSSPYSELKIVDGQNSVVENDIELLVGDDEITLQAIPTLAVDKTKSSDASVKATWTSSDSGVATVVEGKVKALTTGKTTITAEYLGVKAKVDVYVRTKHEAIIVTPSTKQVMFIGEQLEVTAGVRDAVNHTDDVTEKAEWTSSNPLLFTVDKGVVTAKAAGTASVKVSYLGISKSINITVYPTITKLALEKTEKTELELLKGESLSVPKVDATKLDEETLDFSKEVIWSSSNDEIAKIEDGKIVTKAAGEVILTAKLPESTITSQSAVRGTTVTVKLVVKEKVLALITEVENVNVIIGEESALPAISIVWEDGSEVANYTDQMTWTLTGSNAVLKDTASGKVIKGLIKGSATLKGTYSNKVISIPVVIEPKITKIVVEPQNIELNLKKSKAIKVTGYYTNGKTVNLASKVNWESSNVEVASITSTTVKAVSEGTATLNGAYQGIKVSVKVSVVPKLKTLTVDEKKLVLAPGGVKTVVLTAGYDTGKTSAVTGSAAWTSSKPSVAKVTNGKIEALTKGTTTIKAKFDGKTISITVKVS</sequence>
<gene>
    <name evidence="3" type="ORF">EJP82_05830</name>
</gene>
<feature type="domain" description="BIG2" evidence="2">
    <location>
        <begin position="302"/>
        <end position="383"/>
    </location>
</feature>
<dbReference type="InterPro" id="IPR008964">
    <property type="entry name" value="Invasin/intimin_cell_adhesion"/>
</dbReference>
<dbReference type="RefSeq" id="WP_127191093.1">
    <property type="nucleotide sequence ID" value="NZ_RZNY01000003.1"/>
</dbReference>
<keyword evidence="4" id="KW-1185">Reference proteome</keyword>
<dbReference type="Pfam" id="PF02368">
    <property type="entry name" value="Big_2"/>
    <property type="match status" value="1"/>
</dbReference>
<feature type="domain" description="BIG2" evidence="2">
    <location>
        <begin position="32"/>
        <end position="114"/>
    </location>
</feature>
<dbReference type="Gene3D" id="2.60.40.1080">
    <property type="match status" value="7"/>
</dbReference>
<feature type="signal peptide" evidence="1">
    <location>
        <begin position="1"/>
        <end position="28"/>
    </location>
</feature>
<protein>
    <recommendedName>
        <fullName evidence="2">BIG2 domain-containing protein</fullName>
    </recommendedName>
</protein>
<dbReference type="EMBL" id="RZNY01000003">
    <property type="protein sequence ID" value="RUT47896.1"/>
    <property type="molecule type" value="Genomic_DNA"/>
</dbReference>
<evidence type="ECO:0000259" key="2">
    <source>
        <dbReference type="SMART" id="SM00635"/>
    </source>
</evidence>
<dbReference type="AlphaFoldDB" id="A0A433YDD4"/>